<dbReference type="GO" id="GO:0030151">
    <property type="term" value="F:molybdenum ion binding"/>
    <property type="evidence" value="ECO:0007669"/>
    <property type="project" value="InterPro"/>
</dbReference>
<dbReference type="PANTHER" id="PTHR30212:SF2">
    <property type="entry name" value="PROTEIN YIIM"/>
    <property type="match status" value="1"/>
</dbReference>
<dbReference type="InterPro" id="IPR011037">
    <property type="entry name" value="Pyrv_Knase-like_insert_dom_sf"/>
</dbReference>
<dbReference type="STRING" id="34027.SAMN05421829_1193"/>
<accession>A0A1N7BQ80</accession>
<dbReference type="Proteomes" id="UP000186819">
    <property type="component" value="Unassembled WGS sequence"/>
</dbReference>
<sequence length="222" mass="24004">MHTLIDHVFVGALRPLPPEGQMTGMYKSPVAGPASVGPEGLAGDFQGDRRVHGGAEKAVHHYPAEHYARLAQRFPASAQSLAPGVLGENLSTHGWTEETVCIGDLFRVGTALLQLSQPRSPCWKIDHRLDAEGASLFVAHEGIIGWYYRVREGGAIAPGDTLELVERPNPWLSVAAYWRATLEHRPEPAALRAMAAATGLAPAQAKRLAERAAWLESNPARD</sequence>
<dbReference type="InterPro" id="IPR005302">
    <property type="entry name" value="MoCF_Sase_C"/>
</dbReference>
<dbReference type="Pfam" id="PF03473">
    <property type="entry name" value="MOSC"/>
    <property type="match status" value="1"/>
</dbReference>
<dbReference type="GO" id="GO:0030170">
    <property type="term" value="F:pyridoxal phosphate binding"/>
    <property type="evidence" value="ECO:0007669"/>
    <property type="project" value="InterPro"/>
</dbReference>
<name>A0A1N7BQ80_9RHOO</name>
<evidence type="ECO:0000313" key="3">
    <source>
        <dbReference type="Proteomes" id="UP000186819"/>
    </source>
</evidence>
<feature type="domain" description="MOSC" evidence="1">
    <location>
        <begin position="28"/>
        <end position="165"/>
    </location>
</feature>
<evidence type="ECO:0000313" key="2">
    <source>
        <dbReference type="EMBL" id="SIR53488.1"/>
    </source>
</evidence>
<proteinExistence type="predicted"/>
<dbReference type="PROSITE" id="PS51340">
    <property type="entry name" value="MOSC"/>
    <property type="match status" value="1"/>
</dbReference>
<keyword evidence="3" id="KW-1185">Reference proteome</keyword>
<organism evidence="2 3">
    <name type="scientific">Aromatoleum tolulyticum</name>
    <dbReference type="NCBI Taxonomy" id="34027"/>
    <lineage>
        <taxon>Bacteria</taxon>
        <taxon>Pseudomonadati</taxon>
        <taxon>Pseudomonadota</taxon>
        <taxon>Betaproteobacteria</taxon>
        <taxon>Rhodocyclales</taxon>
        <taxon>Rhodocyclaceae</taxon>
        <taxon>Aromatoleum</taxon>
    </lineage>
</organism>
<dbReference type="GO" id="GO:0003824">
    <property type="term" value="F:catalytic activity"/>
    <property type="evidence" value="ECO:0007669"/>
    <property type="project" value="InterPro"/>
</dbReference>
<gene>
    <name evidence="2" type="ORF">SAMN05421829_1193</name>
</gene>
<dbReference type="RefSeq" id="WP_076604051.1">
    <property type="nucleotide sequence ID" value="NZ_FTMD01000019.1"/>
</dbReference>
<dbReference type="AlphaFoldDB" id="A0A1N7BQ80"/>
<dbReference type="EMBL" id="FTMD01000019">
    <property type="protein sequence ID" value="SIR53488.1"/>
    <property type="molecule type" value="Genomic_DNA"/>
</dbReference>
<reference evidence="3" key="1">
    <citation type="submission" date="2017-01" db="EMBL/GenBank/DDBJ databases">
        <authorList>
            <person name="Varghese N."/>
            <person name="Submissions S."/>
        </authorList>
    </citation>
    <scope>NUCLEOTIDE SEQUENCE [LARGE SCALE GENOMIC DNA]</scope>
    <source>
        <strain evidence="3">ATCC 51758</strain>
    </source>
</reference>
<dbReference type="Gene3D" id="2.40.33.20">
    <property type="entry name" value="PK beta-barrel domain-like"/>
    <property type="match status" value="1"/>
</dbReference>
<dbReference type="PANTHER" id="PTHR30212">
    <property type="entry name" value="PROTEIN YIIM"/>
    <property type="match status" value="1"/>
</dbReference>
<protein>
    <submittedName>
        <fullName evidence="2">MOSC domain-containing protein YiiM</fullName>
    </submittedName>
</protein>
<evidence type="ECO:0000259" key="1">
    <source>
        <dbReference type="PROSITE" id="PS51340"/>
    </source>
</evidence>
<dbReference type="InterPro" id="IPR052353">
    <property type="entry name" value="Benzoxazolinone_Detox_Enz"/>
</dbReference>
<dbReference type="SUPFAM" id="SSF50800">
    <property type="entry name" value="PK beta-barrel domain-like"/>
    <property type="match status" value="1"/>
</dbReference>
<dbReference type="OrthoDB" id="9796486at2"/>